<feature type="transmembrane region" description="Helical" evidence="1">
    <location>
        <begin position="50"/>
        <end position="69"/>
    </location>
</feature>
<accession>A0A8J4M226</accession>
<evidence type="ECO:0000256" key="1">
    <source>
        <dbReference type="SAM" id="Phobius"/>
    </source>
</evidence>
<keyword evidence="1" id="KW-1133">Transmembrane helix</keyword>
<organism evidence="3 4">
    <name type="scientific">Xylanibacillus composti</name>
    <dbReference type="NCBI Taxonomy" id="1572762"/>
    <lineage>
        <taxon>Bacteria</taxon>
        <taxon>Bacillati</taxon>
        <taxon>Bacillota</taxon>
        <taxon>Bacilli</taxon>
        <taxon>Bacillales</taxon>
        <taxon>Paenibacillaceae</taxon>
        <taxon>Xylanibacillus</taxon>
    </lineage>
</organism>
<proteinExistence type="predicted"/>
<evidence type="ECO:0000313" key="4">
    <source>
        <dbReference type="Proteomes" id="UP000677918"/>
    </source>
</evidence>
<feature type="transmembrane region" description="Helical" evidence="1">
    <location>
        <begin position="276"/>
        <end position="297"/>
    </location>
</feature>
<comment type="caution">
    <text evidence="3">The sequence shown here is derived from an EMBL/GenBank/DDBJ whole genome shotgun (WGS) entry which is preliminary data.</text>
</comment>
<gene>
    <name evidence="3" type="ORF">XYCOK13_15140</name>
</gene>
<name>A0A8J4M226_9BACL</name>
<dbReference type="AlphaFoldDB" id="A0A8J4M226"/>
<evidence type="ECO:0000259" key="2">
    <source>
        <dbReference type="Pfam" id="PF07670"/>
    </source>
</evidence>
<feature type="domain" description="Nucleoside transporter/FeoB GTPase Gate" evidence="2">
    <location>
        <begin position="44"/>
        <end position="139"/>
    </location>
</feature>
<keyword evidence="4" id="KW-1185">Reference proteome</keyword>
<reference evidence="3" key="1">
    <citation type="submission" date="2021-04" db="EMBL/GenBank/DDBJ databases">
        <title>Draft genome sequence of Xylanibacillus composti strain K13.</title>
        <authorList>
            <person name="Uke A."/>
            <person name="Chhe C."/>
            <person name="Baramee S."/>
            <person name="Kosugi A."/>
        </authorList>
    </citation>
    <scope>NUCLEOTIDE SEQUENCE</scope>
    <source>
        <strain evidence="3">K13</strain>
    </source>
</reference>
<dbReference type="Pfam" id="PF07670">
    <property type="entry name" value="Gate"/>
    <property type="match status" value="1"/>
</dbReference>
<feature type="transmembrane region" description="Helical" evidence="1">
    <location>
        <begin position="220"/>
        <end position="237"/>
    </location>
</feature>
<feature type="transmembrane region" description="Helical" evidence="1">
    <location>
        <begin position="123"/>
        <end position="144"/>
    </location>
</feature>
<dbReference type="EMBL" id="BOVK01000016">
    <property type="protein sequence ID" value="GIQ68690.1"/>
    <property type="molecule type" value="Genomic_DNA"/>
</dbReference>
<feature type="transmembrane region" description="Helical" evidence="1">
    <location>
        <begin position="309"/>
        <end position="329"/>
    </location>
</feature>
<feature type="transmembrane region" description="Helical" evidence="1">
    <location>
        <begin position="150"/>
        <end position="172"/>
    </location>
</feature>
<keyword evidence="1" id="KW-0472">Membrane</keyword>
<sequence length="403" mass="43544">MFFNRKAIAVWVPALLAVLSTAVFLSNPEQVFQAASTGVEIWWKVVFPALMPYFMLTELLLASGLLHFCGRLATPITGPLLGLPGSALWALFSGWIGGYPAGAKATAVLSQQGIIQKQQSERLLALSHAAAPALIATVIAVGFFRMPQLALPLLLIHWGSLLAMAVLLAWLVPQPRQAVPESSESLWKQARLDMQRARQEDGRSLGQLLGDTVKHAIEQLFAIGGILIFCSVAAAMLRQLLPPLHTAAGEAWISALLEVHLGARQLADMPQQEVKLTMAAIGALLGFSGLSMLLQVRALVARTGIRFRIFFYSRLMHAALAFGLTLVIWEPLLRFLQRTAIPALASGWPVSAQGGQDMESLYVWAVAAPALSAALFGTVVACSALLLGVKRAGHRLAHLFRRF</sequence>
<dbReference type="Proteomes" id="UP000677918">
    <property type="component" value="Unassembled WGS sequence"/>
</dbReference>
<feature type="transmembrane region" description="Helical" evidence="1">
    <location>
        <begin position="361"/>
        <end position="389"/>
    </location>
</feature>
<dbReference type="RefSeq" id="WP_213411319.1">
    <property type="nucleotide sequence ID" value="NZ_BOVK01000016.1"/>
</dbReference>
<protein>
    <submittedName>
        <fullName evidence="3">Sporulation integral membrane protein YlbJ</fullName>
    </submittedName>
</protein>
<dbReference type="InterPro" id="IPR011642">
    <property type="entry name" value="Gate_dom"/>
</dbReference>
<evidence type="ECO:0000313" key="3">
    <source>
        <dbReference type="EMBL" id="GIQ68690.1"/>
    </source>
</evidence>
<keyword evidence="1" id="KW-0812">Transmembrane</keyword>